<evidence type="ECO:0000256" key="1">
    <source>
        <dbReference type="SAM" id="MobiDB-lite"/>
    </source>
</evidence>
<evidence type="ECO:0000313" key="3">
    <source>
        <dbReference type="EMBL" id="KAL3657592.1"/>
    </source>
</evidence>
<dbReference type="InterPro" id="IPR022812">
    <property type="entry name" value="Dynamin"/>
</dbReference>
<evidence type="ECO:0000313" key="4">
    <source>
        <dbReference type="Proteomes" id="UP001632037"/>
    </source>
</evidence>
<reference evidence="3 4" key="1">
    <citation type="submission" date="2024-09" db="EMBL/GenBank/DDBJ databases">
        <title>Genome sequencing and assembly of Phytophthora oleae, isolate VK10A, causative agent of rot of olive drupes.</title>
        <authorList>
            <person name="Conti Taguali S."/>
            <person name="Riolo M."/>
            <person name="La Spada F."/>
            <person name="Cacciola S.O."/>
            <person name="Dionisio G."/>
        </authorList>
    </citation>
    <scope>NUCLEOTIDE SEQUENCE [LARGE SCALE GENOMIC DNA]</scope>
    <source>
        <strain evidence="3 4">VK10A</strain>
    </source>
</reference>
<organism evidence="3 4">
    <name type="scientific">Phytophthora oleae</name>
    <dbReference type="NCBI Taxonomy" id="2107226"/>
    <lineage>
        <taxon>Eukaryota</taxon>
        <taxon>Sar</taxon>
        <taxon>Stramenopiles</taxon>
        <taxon>Oomycota</taxon>
        <taxon>Peronosporomycetes</taxon>
        <taxon>Peronosporales</taxon>
        <taxon>Peronosporaceae</taxon>
        <taxon>Phytophthora</taxon>
    </lineage>
</organism>
<feature type="domain" description="Dynamin-type G" evidence="2">
    <location>
        <begin position="87"/>
        <end position="289"/>
    </location>
</feature>
<dbReference type="PANTHER" id="PTHR11566:SF21">
    <property type="entry name" value="DYNAMIN RELATED PROTEIN 1, ISOFORM A"/>
    <property type="match status" value="1"/>
</dbReference>
<gene>
    <name evidence="3" type="ORF">V7S43_017559</name>
</gene>
<dbReference type="Proteomes" id="UP001632037">
    <property type="component" value="Unassembled WGS sequence"/>
</dbReference>
<comment type="caution">
    <text evidence="3">The sequence shown here is derived from an EMBL/GenBank/DDBJ whole genome shotgun (WGS) entry which is preliminary data.</text>
</comment>
<dbReference type="Pfam" id="PF00350">
    <property type="entry name" value="Dynamin_N"/>
    <property type="match status" value="1"/>
</dbReference>
<dbReference type="PANTHER" id="PTHR11566">
    <property type="entry name" value="DYNAMIN"/>
    <property type="match status" value="1"/>
</dbReference>
<keyword evidence="4" id="KW-1185">Reference proteome</keyword>
<dbReference type="EMBL" id="JBIMZQ010000063">
    <property type="protein sequence ID" value="KAL3657592.1"/>
    <property type="molecule type" value="Genomic_DNA"/>
</dbReference>
<feature type="region of interest" description="Disordered" evidence="1">
    <location>
        <begin position="1"/>
        <end position="59"/>
    </location>
</feature>
<dbReference type="PROSITE" id="PS51718">
    <property type="entry name" value="G_DYNAMIN_2"/>
    <property type="match status" value="1"/>
</dbReference>
<dbReference type="InterPro" id="IPR001401">
    <property type="entry name" value="Dynamin_GTPase"/>
</dbReference>
<sequence length="289" mass="32137">MRVSDTATGGGAVPHASPQDTTRRDAVPQPTTQAQELHQDASRVQDQDQERKAPVPSKGLAPALLNGCVREFNHAVKGVSKFLTNMELSLPQVVVIGEEGSGKSSVLESVAMLPLFPRDSDICTRMPIVLKMRHVEVEGDPELMPHSKGNSSCNTSEQIKMRLMYSDGRAPITSERNFTAEEAAQLMRKWMEQIVQEELDDNKLKGVVEHVLEVEVRSLNVPNLNLIDLPGIVAGKLIDETDNMMQRTRALVEKYLQMPNTLVLAVIPAFDRVRNSQAFQLVQQYKLMD</sequence>
<dbReference type="InterPro" id="IPR030381">
    <property type="entry name" value="G_DYNAMIN_dom"/>
</dbReference>
<feature type="compositionally biased region" description="Basic and acidic residues" evidence="1">
    <location>
        <begin position="37"/>
        <end position="53"/>
    </location>
</feature>
<dbReference type="SUPFAM" id="SSF52540">
    <property type="entry name" value="P-loop containing nucleoside triphosphate hydrolases"/>
    <property type="match status" value="1"/>
</dbReference>
<dbReference type="InterPro" id="IPR045063">
    <property type="entry name" value="Dynamin_N"/>
</dbReference>
<dbReference type="Gene3D" id="3.40.50.300">
    <property type="entry name" value="P-loop containing nucleotide triphosphate hydrolases"/>
    <property type="match status" value="1"/>
</dbReference>
<dbReference type="InterPro" id="IPR027417">
    <property type="entry name" value="P-loop_NTPase"/>
</dbReference>
<dbReference type="SMART" id="SM00053">
    <property type="entry name" value="DYNc"/>
    <property type="match status" value="1"/>
</dbReference>
<evidence type="ECO:0000259" key="2">
    <source>
        <dbReference type="PROSITE" id="PS51718"/>
    </source>
</evidence>
<name>A0ABD3EV83_9STRA</name>
<protein>
    <recommendedName>
        <fullName evidence="2">Dynamin-type G domain-containing protein</fullName>
    </recommendedName>
</protein>
<accession>A0ABD3EV83</accession>
<dbReference type="PRINTS" id="PR00195">
    <property type="entry name" value="DYNAMIN"/>
</dbReference>
<dbReference type="AlphaFoldDB" id="A0ABD3EV83"/>
<proteinExistence type="predicted"/>